<dbReference type="AlphaFoldDB" id="A0A5B8R713"/>
<dbReference type="InterPro" id="IPR050680">
    <property type="entry name" value="YpeA/RimI_acetyltransf"/>
</dbReference>
<dbReference type="InterPro" id="IPR000182">
    <property type="entry name" value="GNAT_dom"/>
</dbReference>
<evidence type="ECO:0000256" key="2">
    <source>
        <dbReference type="ARBA" id="ARBA00022490"/>
    </source>
</evidence>
<reference evidence="6" key="1">
    <citation type="submission" date="2019-06" db="EMBL/GenBank/DDBJ databases">
        <authorList>
            <person name="Murdoch R.W."/>
            <person name="Fathepure B."/>
        </authorList>
    </citation>
    <scope>NUCLEOTIDE SEQUENCE</scope>
</reference>
<dbReference type="Gene3D" id="3.40.630.30">
    <property type="match status" value="1"/>
</dbReference>
<keyword evidence="3 6" id="KW-0808">Transferase</keyword>
<keyword evidence="2" id="KW-0963">Cytoplasm</keyword>
<dbReference type="HAMAP" id="MF_02210">
    <property type="entry name" value="RimI"/>
    <property type="match status" value="1"/>
</dbReference>
<dbReference type="InterPro" id="IPR006464">
    <property type="entry name" value="AcTrfase_RimI/Ard1"/>
</dbReference>
<evidence type="ECO:0000256" key="4">
    <source>
        <dbReference type="ARBA" id="ARBA00023315"/>
    </source>
</evidence>
<organism evidence="6">
    <name type="scientific">uncultured organism</name>
    <dbReference type="NCBI Taxonomy" id="155900"/>
    <lineage>
        <taxon>unclassified sequences</taxon>
        <taxon>environmental samples</taxon>
    </lineage>
</organism>
<dbReference type="PROSITE" id="PS51186">
    <property type="entry name" value="GNAT"/>
    <property type="match status" value="1"/>
</dbReference>
<dbReference type="SUPFAM" id="SSF55729">
    <property type="entry name" value="Acyl-CoA N-acyltransferases (Nat)"/>
    <property type="match status" value="1"/>
</dbReference>
<protein>
    <submittedName>
        <fullName evidence="6">Ribosomal-protein-alanine acetyltransferase</fullName>
    </submittedName>
</protein>
<dbReference type="PANTHER" id="PTHR43420:SF44">
    <property type="entry name" value="ACETYLTRANSFERASE YPEA"/>
    <property type="match status" value="1"/>
</dbReference>
<evidence type="ECO:0000313" key="6">
    <source>
        <dbReference type="EMBL" id="QEA04496.1"/>
    </source>
</evidence>
<dbReference type="InterPro" id="IPR043690">
    <property type="entry name" value="RimI"/>
</dbReference>
<dbReference type="NCBIfam" id="TIGR01575">
    <property type="entry name" value="rimI"/>
    <property type="match status" value="1"/>
</dbReference>
<evidence type="ECO:0000256" key="3">
    <source>
        <dbReference type="ARBA" id="ARBA00022679"/>
    </source>
</evidence>
<keyword evidence="4" id="KW-0012">Acyltransferase</keyword>
<dbReference type="PANTHER" id="PTHR43420">
    <property type="entry name" value="ACETYLTRANSFERASE"/>
    <property type="match status" value="1"/>
</dbReference>
<dbReference type="Pfam" id="PF00583">
    <property type="entry name" value="Acetyltransf_1"/>
    <property type="match status" value="1"/>
</dbReference>
<evidence type="ECO:0000256" key="1">
    <source>
        <dbReference type="ARBA" id="ARBA00005395"/>
    </source>
</evidence>
<evidence type="ECO:0000259" key="5">
    <source>
        <dbReference type="PROSITE" id="PS51186"/>
    </source>
</evidence>
<sequence>MSAGRSALLSVIRPMEESDIPEVVRIEQLAYDYPWTPGIFRDCLRMRYDCSVHLDRGEIVGYLLVTAAAGEAHVLNLAVDPERRGEGFARRLLHYGIRKARRTGVEAIFLEVRPTNTAALRLYLSEGFRQVGRRRDYYPAETGREDALVLRLVLAGEDA</sequence>
<comment type="similarity">
    <text evidence="1">Belongs to the acetyltransferase family. RimI subfamily.</text>
</comment>
<feature type="domain" description="N-acetyltransferase" evidence="5">
    <location>
        <begin position="10"/>
        <end position="155"/>
    </location>
</feature>
<dbReference type="GO" id="GO:0008080">
    <property type="term" value="F:N-acetyltransferase activity"/>
    <property type="evidence" value="ECO:0007669"/>
    <property type="project" value="InterPro"/>
</dbReference>
<gene>
    <name evidence="6" type="primary">rimI</name>
    <name evidence="6" type="ORF">KBTEX_00804</name>
</gene>
<name>A0A5B8R713_9ZZZZ</name>
<dbReference type="InterPro" id="IPR016181">
    <property type="entry name" value="Acyl_CoA_acyltransferase"/>
</dbReference>
<dbReference type="CDD" id="cd04301">
    <property type="entry name" value="NAT_SF"/>
    <property type="match status" value="1"/>
</dbReference>
<accession>A0A5B8R713</accession>
<dbReference type="EMBL" id="MN079084">
    <property type="protein sequence ID" value="QEA04496.1"/>
    <property type="molecule type" value="Genomic_DNA"/>
</dbReference>
<proteinExistence type="inferred from homology"/>